<organism evidence="8 9">
    <name type="scientific">Lactobacillus gallinarum DSM 10532 = JCM 2011</name>
    <dbReference type="NCBI Taxonomy" id="1423748"/>
    <lineage>
        <taxon>Bacteria</taxon>
        <taxon>Bacillati</taxon>
        <taxon>Bacillota</taxon>
        <taxon>Bacilli</taxon>
        <taxon>Lactobacillales</taxon>
        <taxon>Lactobacillaceae</taxon>
        <taxon>Lactobacillus</taxon>
    </lineage>
</organism>
<comment type="similarity">
    <text evidence="6">Belongs to the ferredoxin--NADP reductase type 2 family.</text>
</comment>
<dbReference type="SUPFAM" id="SSF51905">
    <property type="entry name" value="FAD/NAD(P)-binding domain"/>
    <property type="match status" value="1"/>
</dbReference>
<evidence type="ECO:0000259" key="7">
    <source>
        <dbReference type="Pfam" id="PF07992"/>
    </source>
</evidence>
<dbReference type="PATRIC" id="fig|1423748.3.peg.655"/>
<accession>A0A0R1P1I0</accession>
<name>A0A0R1P1I0_9LACO</name>
<gene>
    <name evidence="8" type="ORF">FC37_GL000624</name>
</gene>
<feature type="binding site" evidence="6">
    <location>
        <position position="129"/>
    </location>
    <ligand>
        <name>FAD</name>
        <dbReference type="ChEBI" id="CHEBI:57692"/>
    </ligand>
</feature>
<feature type="binding site" evidence="6">
    <location>
        <position position="99"/>
    </location>
    <ligand>
        <name>FAD</name>
        <dbReference type="ChEBI" id="CHEBI:57692"/>
    </ligand>
</feature>
<feature type="binding site" evidence="6">
    <location>
        <position position="289"/>
    </location>
    <ligand>
        <name>FAD</name>
        <dbReference type="ChEBI" id="CHEBI:57692"/>
    </ligand>
</feature>
<evidence type="ECO:0000256" key="5">
    <source>
        <dbReference type="ARBA" id="ARBA00023002"/>
    </source>
</evidence>
<dbReference type="Gene3D" id="3.50.50.60">
    <property type="entry name" value="FAD/NAD(P)-binding domain"/>
    <property type="match status" value="2"/>
</dbReference>
<keyword evidence="2 6" id="KW-0285">Flavoprotein</keyword>
<comment type="caution">
    <text evidence="8">The sequence shown here is derived from an EMBL/GenBank/DDBJ whole genome shotgun (WGS) entry which is preliminary data.</text>
</comment>
<dbReference type="InterPro" id="IPR023753">
    <property type="entry name" value="FAD/NAD-binding_dom"/>
</dbReference>
<dbReference type="RefSeq" id="WP_025005163.1">
    <property type="nucleotide sequence ID" value="NZ_AZEL01000011.1"/>
</dbReference>
<dbReference type="PANTHER" id="PTHR48105">
    <property type="entry name" value="THIOREDOXIN REDUCTASE 1-RELATED-RELATED"/>
    <property type="match status" value="1"/>
</dbReference>
<keyword evidence="5 6" id="KW-0560">Oxidoreductase</keyword>
<dbReference type="EC" id="1.18.1.2" evidence="6"/>
<dbReference type="GO" id="GO:0050661">
    <property type="term" value="F:NADP binding"/>
    <property type="evidence" value="ECO:0007669"/>
    <property type="project" value="UniProtKB-UniRule"/>
</dbReference>
<proteinExistence type="inferred from homology"/>
<dbReference type="InterPro" id="IPR036188">
    <property type="entry name" value="FAD/NAD-bd_sf"/>
</dbReference>
<dbReference type="HAMAP" id="MF_01685">
    <property type="entry name" value="FENR2"/>
    <property type="match status" value="1"/>
</dbReference>
<evidence type="ECO:0000313" key="8">
    <source>
        <dbReference type="EMBL" id="KRL24276.1"/>
    </source>
</evidence>
<evidence type="ECO:0000256" key="4">
    <source>
        <dbReference type="ARBA" id="ARBA00022857"/>
    </source>
</evidence>
<dbReference type="EMBL" id="AZEL01000011">
    <property type="protein sequence ID" value="KRL24276.1"/>
    <property type="molecule type" value="Genomic_DNA"/>
</dbReference>
<evidence type="ECO:0000256" key="6">
    <source>
        <dbReference type="HAMAP-Rule" id="MF_01685"/>
    </source>
</evidence>
<comment type="catalytic activity">
    <reaction evidence="6">
        <text>2 reduced [2Fe-2S]-[ferredoxin] + NADP(+) + H(+) = 2 oxidized [2Fe-2S]-[ferredoxin] + NADPH</text>
        <dbReference type="Rhea" id="RHEA:20125"/>
        <dbReference type="Rhea" id="RHEA-COMP:10000"/>
        <dbReference type="Rhea" id="RHEA-COMP:10001"/>
        <dbReference type="ChEBI" id="CHEBI:15378"/>
        <dbReference type="ChEBI" id="CHEBI:33737"/>
        <dbReference type="ChEBI" id="CHEBI:33738"/>
        <dbReference type="ChEBI" id="CHEBI:57783"/>
        <dbReference type="ChEBI" id="CHEBI:58349"/>
        <dbReference type="EC" id="1.18.1.2"/>
    </reaction>
</comment>
<reference evidence="8 9" key="1">
    <citation type="journal article" date="2015" name="Genome Announc.">
        <title>Expanding the biotechnology potential of lactobacilli through comparative genomics of 213 strains and associated genera.</title>
        <authorList>
            <person name="Sun Z."/>
            <person name="Harris H.M."/>
            <person name="McCann A."/>
            <person name="Guo C."/>
            <person name="Argimon S."/>
            <person name="Zhang W."/>
            <person name="Yang X."/>
            <person name="Jeffery I.B."/>
            <person name="Cooney J.C."/>
            <person name="Kagawa T.F."/>
            <person name="Liu W."/>
            <person name="Song Y."/>
            <person name="Salvetti E."/>
            <person name="Wrobel A."/>
            <person name="Rasinkangas P."/>
            <person name="Parkhill J."/>
            <person name="Rea M.C."/>
            <person name="O'Sullivan O."/>
            <person name="Ritari J."/>
            <person name="Douillard F.P."/>
            <person name="Paul Ross R."/>
            <person name="Yang R."/>
            <person name="Briner A.E."/>
            <person name="Felis G.E."/>
            <person name="de Vos W.M."/>
            <person name="Barrangou R."/>
            <person name="Klaenhammer T.R."/>
            <person name="Caufield P.W."/>
            <person name="Cui Y."/>
            <person name="Zhang H."/>
            <person name="O'Toole P.W."/>
        </authorList>
    </citation>
    <scope>NUCLEOTIDE SEQUENCE [LARGE SCALE GENOMIC DNA]</scope>
    <source>
        <strain evidence="8 9">DSM 10532</strain>
    </source>
</reference>
<dbReference type="Pfam" id="PF07992">
    <property type="entry name" value="Pyr_redox_2"/>
    <property type="match status" value="1"/>
</dbReference>
<feature type="binding site" evidence="6">
    <location>
        <position position="47"/>
    </location>
    <ligand>
        <name>FAD</name>
        <dbReference type="ChEBI" id="CHEBI:57692"/>
    </ligand>
</feature>
<sequence length="331" mass="36570">MLKLIHHHLEEVLKIKKVDLAIIGAGPVGLFAAHFAHLHGLSNLIFDSLSEVGGQPQMLYPFKQISDIPAYNTISGTALIQNLKSGLPKETEIITNHKVNDVKKSDDGFILDDMVLAKSIIIATGAGAFKPKELPLKMNEDIQKRVHYFIKDPKDFANQKIGVFGGGDSALDLAIELANYTNVKIIHRRNEFRGLESNVKKLRSLANVEILTPYLPKDIQLVNNQLDITLKGMGDVQPRHEQFDKIIVAYGFKANNRFVKKWGIELNGTNIAVDPTMKTNIDGIYAAGDVVSYPGRVPLIALGFGEAQIAITSIMRDLFPEKTLTIHSTSI</sequence>
<keyword evidence="3 6" id="KW-0274">FAD</keyword>
<evidence type="ECO:0000256" key="2">
    <source>
        <dbReference type="ARBA" id="ARBA00022630"/>
    </source>
</evidence>
<evidence type="ECO:0000313" key="9">
    <source>
        <dbReference type="Proteomes" id="UP000051311"/>
    </source>
</evidence>
<comment type="caution">
    <text evidence="6">Lacks conserved residue(s) required for the propagation of feature annotation.</text>
</comment>
<evidence type="ECO:0000256" key="3">
    <source>
        <dbReference type="ARBA" id="ARBA00022827"/>
    </source>
</evidence>
<dbReference type="Proteomes" id="UP000051311">
    <property type="component" value="Unassembled WGS sequence"/>
</dbReference>
<feature type="domain" description="FAD/NAD(P)-binding" evidence="7">
    <location>
        <begin position="19"/>
        <end position="296"/>
    </location>
</feature>
<dbReference type="GO" id="GO:0004324">
    <property type="term" value="F:ferredoxin-NADP+ reductase activity"/>
    <property type="evidence" value="ECO:0007669"/>
    <property type="project" value="UniProtKB-UniRule"/>
</dbReference>
<dbReference type="InterPro" id="IPR050097">
    <property type="entry name" value="Ferredoxin-NADP_redctase_2"/>
</dbReference>
<feature type="binding site" evidence="6">
    <location>
        <position position="55"/>
    </location>
    <ligand>
        <name>FAD</name>
        <dbReference type="ChEBI" id="CHEBI:57692"/>
    </ligand>
</feature>
<dbReference type="eggNOG" id="COG0492">
    <property type="taxonomic scope" value="Bacteria"/>
</dbReference>
<dbReference type="STRING" id="1423748.FC37_GL000624"/>
<comment type="cofactor">
    <cofactor evidence="6">
        <name>FAD</name>
        <dbReference type="ChEBI" id="CHEBI:57692"/>
    </cofactor>
    <text evidence="6">Binds 1 FAD per subunit.</text>
</comment>
<dbReference type="PRINTS" id="PR00469">
    <property type="entry name" value="PNDRDTASEII"/>
</dbReference>
<dbReference type="InterPro" id="IPR022890">
    <property type="entry name" value="Fd--NADP_Rdtase_type_2"/>
</dbReference>
<dbReference type="AlphaFoldDB" id="A0A0R1P1I0"/>
<feature type="binding site" evidence="6">
    <location>
        <position position="60"/>
    </location>
    <ligand>
        <name>FAD</name>
        <dbReference type="ChEBI" id="CHEBI:57692"/>
    </ligand>
</feature>
<keyword evidence="4 6" id="KW-0521">NADP</keyword>
<evidence type="ECO:0000256" key="1">
    <source>
        <dbReference type="ARBA" id="ARBA00011738"/>
    </source>
</evidence>
<comment type="subunit">
    <text evidence="1 6">Homodimer.</text>
</comment>
<feature type="binding site" evidence="6">
    <location>
        <position position="329"/>
    </location>
    <ligand>
        <name>FAD</name>
        <dbReference type="ChEBI" id="CHEBI:57692"/>
    </ligand>
</feature>
<protein>
    <recommendedName>
        <fullName evidence="6">Ferredoxin--NADP reductase</fullName>
        <shortName evidence="6">FNR</shortName>
        <shortName evidence="6">Fd-NADP(+) reductase</shortName>
        <ecNumber evidence="6">1.18.1.2</ecNumber>
    </recommendedName>
</protein>
<dbReference type="GO" id="GO:0050660">
    <property type="term" value="F:flavin adenine dinucleotide binding"/>
    <property type="evidence" value="ECO:0007669"/>
    <property type="project" value="UniProtKB-UniRule"/>
</dbReference>
<dbReference type="PRINTS" id="PR00368">
    <property type="entry name" value="FADPNR"/>
</dbReference>